<dbReference type="Proteomes" id="UP000472272">
    <property type="component" value="Chromosome 14"/>
</dbReference>
<protein>
    <recommendedName>
        <fullName evidence="1">Reverse transcriptase domain-containing protein</fullName>
    </recommendedName>
</protein>
<evidence type="ECO:0000313" key="2">
    <source>
        <dbReference type="Ensembl" id="ENSPMRP00000027803.1"/>
    </source>
</evidence>
<reference evidence="2 3" key="1">
    <citation type="journal article" date="2019" name="Proc. Natl. Acad. Sci. U.S.A.">
        <title>Regulatory changes in pterin and carotenoid genes underlie balanced color polymorphisms in the wall lizard.</title>
        <authorList>
            <person name="Andrade P."/>
            <person name="Pinho C."/>
            <person name="Perez I de Lanuza G."/>
            <person name="Afonso S."/>
            <person name="Brejcha J."/>
            <person name="Rubin C.J."/>
            <person name="Wallerman O."/>
            <person name="Pereira P."/>
            <person name="Sabatino S.J."/>
            <person name="Bellati A."/>
            <person name="Pellitteri-Rosa D."/>
            <person name="Bosakova Z."/>
            <person name="Bunikis I."/>
            <person name="Carretero M.A."/>
            <person name="Feiner N."/>
            <person name="Marsik P."/>
            <person name="Pauperio F."/>
            <person name="Salvi D."/>
            <person name="Soler L."/>
            <person name="While G.M."/>
            <person name="Uller T."/>
            <person name="Font E."/>
            <person name="Andersson L."/>
            <person name="Carneiro M."/>
        </authorList>
    </citation>
    <scope>NUCLEOTIDE SEQUENCE</scope>
</reference>
<dbReference type="SUPFAM" id="SSF56672">
    <property type="entry name" value="DNA/RNA polymerases"/>
    <property type="match status" value="1"/>
</dbReference>
<dbReference type="InterPro" id="IPR000477">
    <property type="entry name" value="RT_dom"/>
</dbReference>
<reference evidence="2" key="3">
    <citation type="submission" date="2025-09" db="UniProtKB">
        <authorList>
            <consortium name="Ensembl"/>
        </authorList>
    </citation>
    <scope>IDENTIFICATION</scope>
</reference>
<keyword evidence="3" id="KW-1185">Reference proteome</keyword>
<dbReference type="GeneTree" id="ENSGT01150000286916"/>
<name>A0A670JS00_PODMU</name>
<feature type="domain" description="Reverse transcriptase" evidence="1">
    <location>
        <begin position="1"/>
        <end position="222"/>
    </location>
</feature>
<organism evidence="2 3">
    <name type="scientific">Podarcis muralis</name>
    <name type="common">Wall lizard</name>
    <name type="synonym">Lacerta muralis</name>
    <dbReference type="NCBI Taxonomy" id="64176"/>
    <lineage>
        <taxon>Eukaryota</taxon>
        <taxon>Metazoa</taxon>
        <taxon>Chordata</taxon>
        <taxon>Craniata</taxon>
        <taxon>Vertebrata</taxon>
        <taxon>Euteleostomi</taxon>
        <taxon>Lepidosauria</taxon>
        <taxon>Squamata</taxon>
        <taxon>Bifurcata</taxon>
        <taxon>Unidentata</taxon>
        <taxon>Episquamata</taxon>
        <taxon>Laterata</taxon>
        <taxon>Lacertibaenia</taxon>
        <taxon>Lacertidae</taxon>
        <taxon>Podarcis</taxon>
    </lineage>
</organism>
<dbReference type="InterPro" id="IPR043502">
    <property type="entry name" value="DNA/RNA_pol_sf"/>
</dbReference>
<evidence type="ECO:0000313" key="3">
    <source>
        <dbReference type="Proteomes" id="UP000472272"/>
    </source>
</evidence>
<proteinExistence type="predicted"/>
<dbReference type="Pfam" id="PF00078">
    <property type="entry name" value="RVT_1"/>
    <property type="match status" value="1"/>
</dbReference>
<accession>A0A670JS00</accession>
<dbReference type="Ensembl" id="ENSPMRT00000029491.1">
    <property type="protein sequence ID" value="ENSPMRP00000027803.1"/>
    <property type="gene ID" value="ENSPMRG00000017950.1"/>
</dbReference>
<dbReference type="PANTHER" id="PTHR31635:SF196">
    <property type="entry name" value="REVERSE TRANSCRIPTASE DOMAIN-CONTAINING PROTEIN-RELATED"/>
    <property type="match status" value="1"/>
</dbReference>
<evidence type="ECO:0000259" key="1">
    <source>
        <dbReference type="PROSITE" id="PS50878"/>
    </source>
</evidence>
<sequence>MKTMLAEIIHKDQAGFLPGRQLRDNVRNVINMLEYLSARNDKEAVMMFVDAEKAFDNVIWEFMLRNLEHMEVGEDLLNGIKAIYTEQKAKLIINNVVTEEIKIQKGTRQGCPLSPLLFITVLEVLLNSVRQNKNIKGVTIGHNEYKIKAFADDLVIMTEEPTTAVEEVLKELEQFGEVAGFKLNKKKTKMITKNMDPNTIEKVQQQSQIEVVKKVKYLGIWVTSKNIDLFKNNYDPVWNKIKRDLEVWGRLKLSFWGRINSIKMSVLPRLLFLFQTIPIIKGGRVFGEWQRAISRYVWQGKKPRIQFKLLTDIKERGGFALPDLKLYYEASCLCWLKDWVKLENNTLLDLEGFDNRFRWHAYLWQDKRKVHKGFGSHIFRGPLIEIWERYKNLLEFKIPHWLSPLEILSVKKHNMRCNWITYSQLLIKEQGKWKMKPYEQVKEHVYDWLHYFQINEIFRKDCKEFGYADKDSKFQMEIINNNVKIISKMYRMLLEWNLKDEEVKSVMIHWARDLGHNIQFEEWEKLWKDGLNFTACITLRENVMKMFYRWYITPVKLSKMYKICNKCWKCKDKEGSFRHMWWECGKVSDFWEKIYIELKKILKYTFTKNPEIFLLGMLGNEIKKKDCKFVYYAVTAARVTLAQKWKQQEIPTVEEWRAKLLDYAELDKLTGKIRYIRNQKFNKEWEKFVDYLEQLSEGQITLTGFKDAL</sequence>
<dbReference type="AlphaFoldDB" id="A0A670JS00"/>
<dbReference type="OMA" id="TIGHNEY"/>
<dbReference type="PROSITE" id="PS50878">
    <property type="entry name" value="RT_POL"/>
    <property type="match status" value="1"/>
</dbReference>
<dbReference type="CDD" id="cd01650">
    <property type="entry name" value="RT_nLTR_like"/>
    <property type="match status" value="1"/>
</dbReference>
<dbReference type="PANTHER" id="PTHR31635">
    <property type="entry name" value="REVERSE TRANSCRIPTASE DOMAIN-CONTAINING PROTEIN-RELATED"/>
    <property type="match status" value="1"/>
</dbReference>
<reference evidence="2" key="2">
    <citation type="submission" date="2025-08" db="UniProtKB">
        <authorList>
            <consortium name="Ensembl"/>
        </authorList>
    </citation>
    <scope>IDENTIFICATION</scope>
</reference>